<reference evidence="1" key="1">
    <citation type="submission" date="2018-02" db="EMBL/GenBank/DDBJ databases">
        <title>Rhizophora mucronata_Transcriptome.</title>
        <authorList>
            <person name="Meera S.P."/>
            <person name="Sreeshan A."/>
            <person name="Augustine A."/>
        </authorList>
    </citation>
    <scope>NUCLEOTIDE SEQUENCE</scope>
    <source>
        <tissue evidence="1">Leaf</tissue>
    </source>
</reference>
<name>A0A2P2KMB6_RHIMU</name>
<dbReference type="EMBL" id="GGEC01026383">
    <property type="protein sequence ID" value="MBX06867.1"/>
    <property type="molecule type" value="Transcribed_RNA"/>
</dbReference>
<evidence type="ECO:0000313" key="1">
    <source>
        <dbReference type="EMBL" id="MBX06867.1"/>
    </source>
</evidence>
<dbReference type="GO" id="GO:0016301">
    <property type="term" value="F:kinase activity"/>
    <property type="evidence" value="ECO:0007669"/>
    <property type="project" value="UniProtKB-KW"/>
</dbReference>
<sequence length="62" mass="7175">MTIRELFDFIVDPTITDDSVDSYLEEVQQKILARDANVEDEIADSVFMQVSLFFSLFPCYFG</sequence>
<organism evidence="1">
    <name type="scientific">Rhizophora mucronata</name>
    <name type="common">Asiatic mangrove</name>
    <dbReference type="NCBI Taxonomy" id="61149"/>
    <lineage>
        <taxon>Eukaryota</taxon>
        <taxon>Viridiplantae</taxon>
        <taxon>Streptophyta</taxon>
        <taxon>Embryophyta</taxon>
        <taxon>Tracheophyta</taxon>
        <taxon>Spermatophyta</taxon>
        <taxon>Magnoliopsida</taxon>
        <taxon>eudicotyledons</taxon>
        <taxon>Gunneridae</taxon>
        <taxon>Pentapetalae</taxon>
        <taxon>rosids</taxon>
        <taxon>fabids</taxon>
        <taxon>Malpighiales</taxon>
        <taxon>Rhizophoraceae</taxon>
        <taxon>Rhizophora</taxon>
    </lineage>
</organism>
<accession>A0A2P2KMB6</accession>
<keyword evidence="1" id="KW-0808">Transferase</keyword>
<proteinExistence type="predicted"/>
<dbReference type="AlphaFoldDB" id="A0A2P2KMB6"/>
<keyword evidence="1" id="KW-0418">Kinase</keyword>
<protein>
    <submittedName>
        <fullName evidence="1">Serine/threonine-protein kinase rio1</fullName>
    </submittedName>
</protein>